<protein>
    <submittedName>
        <fullName evidence="2">Uncharacterized protein</fullName>
    </submittedName>
</protein>
<reference evidence="3" key="1">
    <citation type="submission" date="2020-09" db="EMBL/GenBank/DDBJ databases">
        <title>Sphingomonas sp., a new species isolated from pork steak.</title>
        <authorList>
            <person name="Heidler von Heilborn D."/>
        </authorList>
    </citation>
    <scope>NUCLEOTIDE SEQUENCE [LARGE SCALE GENOMIC DNA]</scope>
</reference>
<keyword evidence="3" id="KW-1185">Reference proteome</keyword>
<organism evidence="2 3">
    <name type="scientific">Sphingomonas aliaeris</name>
    <dbReference type="NCBI Taxonomy" id="2759526"/>
    <lineage>
        <taxon>Bacteria</taxon>
        <taxon>Pseudomonadati</taxon>
        <taxon>Pseudomonadota</taxon>
        <taxon>Alphaproteobacteria</taxon>
        <taxon>Sphingomonadales</taxon>
        <taxon>Sphingomonadaceae</taxon>
        <taxon>Sphingomonas</taxon>
    </lineage>
</organism>
<proteinExistence type="predicted"/>
<feature type="signal peptide" evidence="1">
    <location>
        <begin position="1"/>
        <end position="18"/>
    </location>
</feature>
<dbReference type="InterPro" id="IPR043749">
    <property type="entry name" value="DUF5694"/>
</dbReference>
<dbReference type="KEGG" id="sari:H5J25_07995"/>
<dbReference type="AlphaFoldDB" id="A0A974S5G7"/>
<sequence length="277" mass="30150">MIAIVMAAAAVVAQPAAAPPPAPVQVMVLGSYHFDNPGRDVVNIKADDVRTPKRQRELAALADAIATFRPTRVMVERQRPGPGFEVKDYANFTPALLAKDADETVQLGFRIAARAGLKSVQGIDEQPTGDEPDYFPFDKVQVYAKSKGEEARLDAIFAPLKVEAKAAEARQRTETIPQLLLHYNDDTTPTGGQQVSYGMLGFGDGERQPGADLNAMWYLRNAKIFAKLMNVAKPGDRVLVVYGAGHGYWLRHFASTVPGYGLVDVKPYLKRAAAAVR</sequence>
<dbReference type="Proteomes" id="UP000595894">
    <property type="component" value="Chromosome"/>
</dbReference>
<name>A0A974S5G7_9SPHN</name>
<feature type="chain" id="PRO_5036695570" evidence="1">
    <location>
        <begin position="19"/>
        <end position="277"/>
    </location>
</feature>
<evidence type="ECO:0000256" key="1">
    <source>
        <dbReference type="SAM" id="SignalP"/>
    </source>
</evidence>
<dbReference type="Pfam" id="PF18950">
    <property type="entry name" value="DUF5694"/>
    <property type="match status" value="1"/>
</dbReference>
<evidence type="ECO:0000313" key="3">
    <source>
        <dbReference type="Proteomes" id="UP000595894"/>
    </source>
</evidence>
<keyword evidence="1" id="KW-0732">Signal</keyword>
<dbReference type="EMBL" id="CP061035">
    <property type="protein sequence ID" value="QQV78549.1"/>
    <property type="molecule type" value="Genomic_DNA"/>
</dbReference>
<dbReference type="RefSeq" id="WP_202095535.1">
    <property type="nucleotide sequence ID" value="NZ_CP061035.1"/>
</dbReference>
<accession>A0A974S5G7</accession>
<gene>
    <name evidence="2" type="ORF">H5J25_07995</name>
</gene>
<evidence type="ECO:0000313" key="2">
    <source>
        <dbReference type="EMBL" id="QQV78549.1"/>
    </source>
</evidence>